<sequence>ECSICGDNKPAADFPKQITEKCAHEVHTCRECLQSWIASNLETRAWDKISCSECKETLHYSDVQAHASTQIFQKYDQLATRAALNTISEFHWCISPAGCTSGQIHESGAEGPIFRCISCGFKACTVHERAWHEGETCEEYNYRINPKKKKAEEEASTKLVEKIAKNCPGCEWRIEKISGCDHMTCSRCSHEFCYLCSADYAAIRKTGNSAHESSCRYHSSNIR</sequence>
<name>A0ACC8EPZ4_9PEZI</name>
<protein>
    <submittedName>
        <fullName evidence="1">Uncharacterized protein</fullName>
    </submittedName>
</protein>
<reference evidence="1 2" key="1">
    <citation type="journal article" date="2016" name="Nat. Commun.">
        <title>Ectomycorrhizal ecology is imprinted in the genome of the dominant symbiotic fungus Cenococcum geophilum.</title>
        <authorList>
            <consortium name="DOE Joint Genome Institute"/>
            <person name="Peter M."/>
            <person name="Kohler A."/>
            <person name="Ohm R.A."/>
            <person name="Kuo A."/>
            <person name="Krutzmann J."/>
            <person name="Morin E."/>
            <person name="Arend M."/>
            <person name="Barry K.W."/>
            <person name="Binder M."/>
            <person name="Choi C."/>
            <person name="Clum A."/>
            <person name="Copeland A."/>
            <person name="Grisel N."/>
            <person name="Haridas S."/>
            <person name="Kipfer T."/>
            <person name="LaButti K."/>
            <person name="Lindquist E."/>
            <person name="Lipzen A."/>
            <person name="Maire R."/>
            <person name="Meier B."/>
            <person name="Mihaltcheva S."/>
            <person name="Molinier V."/>
            <person name="Murat C."/>
            <person name="Poggeler S."/>
            <person name="Quandt C.A."/>
            <person name="Sperisen C."/>
            <person name="Tritt A."/>
            <person name="Tisserant E."/>
            <person name="Crous P.W."/>
            <person name="Henrissat B."/>
            <person name="Nehls U."/>
            <person name="Egli S."/>
            <person name="Spatafora J.W."/>
            <person name="Grigoriev I.V."/>
            <person name="Martin F.M."/>
        </authorList>
    </citation>
    <scope>NUCLEOTIDE SEQUENCE [LARGE SCALE GENOMIC DNA]</scope>
    <source>
        <strain evidence="1 2">1.58</strain>
    </source>
</reference>
<dbReference type="EMBL" id="KV748243">
    <property type="protein sequence ID" value="OCK88391.1"/>
    <property type="molecule type" value="Genomic_DNA"/>
</dbReference>
<feature type="non-terminal residue" evidence="1">
    <location>
        <position position="1"/>
    </location>
</feature>
<accession>A0ACC8EPZ4</accession>
<evidence type="ECO:0000313" key="2">
    <source>
        <dbReference type="Proteomes" id="UP000250078"/>
    </source>
</evidence>
<dbReference type="Proteomes" id="UP000250078">
    <property type="component" value="Unassembled WGS sequence"/>
</dbReference>
<evidence type="ECO:0000313" key="1">
    <source>
        <dbReference type="EMBL" id="OCK88391.1"/>
    </source>
</evidence>
<organism evidence="1 2">
    <name type="scientific">Cenococcum geophilum 1.58</name>
    <dbReference type="NCBI Taxonomy" id="794803"/>
    <lineage>
        <taxon>Eukaryota</taxon>
        <taxon>Fungi</taxon>
        <taxon>Dikarya</taxon>
        <taxon>Ascomycota</taxon>
        <taxon>Pezizomycotina</taxon>
        <taxon>Dothideomycetes</taxon>
        <taxon>Pleosporomycetidae</taxon>
        <taxon>Gloniales</taxon>
        <taxon>Gloniaceae</taxon>
        <taxon>Cenococcum</taxon>
    </lineage>
</organism>
<proteinExistence type="predicted"/>
<keyword evidence="2" id="KW-1185">Reference proteome</keyword>
<gene>
    <name evidence="1" type="ORF">K441DRAFT_588998</name>
</gene>